<feature type="transmembrane region" description="Helical" evidence="1">
    <location>
        <begin position="83"/>
        <end position="101"/>
    </location>
</feature>
<accession>A0A8J3Y5N3</accession>
<proteinExistence type="predicted"/>
<evidence type="ECO:0000313" key="2">
    <source>
        <dbReference type="EMBL" id="GIJ01854.1"/>
    </source>
</evidence>
<feature type="transmembrane region" description="Helical" evidence="1">
    <location>
        <begin position="56"/>
        <end position="77"/>
    </location>
</feature>
<protein>
    <submittedName>
        <fullName evidence="2">Membrane protein</fullName>
    </submittedName>
</protein>
<evidence type="ECO:0000313" key="3">
    <source>
        <dbReference type="Proteomes" id="UP000652013"/>
    </source>
</evidence>
<reference evidence="2" key="1">
    <citation type="submission" date="2021-01" db="EMBL/GenBank/DDBJ databases">
        <title>Whole genome shotgun sequence of Spirilliplanes yamanashiensis NBRC 15828.</title>
        <authorList>
            <person name="Komaki H."/>
            <person name="Tamura T."/>
        </authorList>
    </citation>
    <scope>NUCLEOTIDE SEQUENCE</scope>
    <source>
        <strain evidence="2">NBRC 15828</strain>
    </source>
</reference>
<dbReference type="Proteomes" id="UP000652013">
    <property type="component" value="Unassembled WGS sequence"/>
</dbReference>
<organism evidence="2 3">
    <name type="scientific">Spirilliplanes yamanashiensis</name>
    <dbReference type="NCBI Taxonomy" id="42233"/>
    <lineage>
        <taxon>Bacteria</taxon>
        <taxon>Bacillati</taxon>
        <taxon>Actinomycetota</taxon>
        <taxon>Actinomycetes</taxon>
        <taxon>Micromonosporales</taxon>
        <taxon>Micromonosporaceae</taxon>
        <taxon>Spirilliplanes</taxon>
    </lineage>
</organism>
<keyword evidence="1" id="KW-1133">Transmembrane helix</keyword>
<dbReference type="EMBL" id="BOOY01000006">
    <property type="protein sequence ID" value="GIJ01854.1"/>
    <property type="molecule type" value="Genomic_DNA"/>
</dbReference>
<gene>
    <name evidence="2" type="ORF">Sya03_12060</name>
</gene>
<dbReference type="Pfam" id="PF08592">
    <property type="entry name" value="Anthrone_oxy"/>
    <property type="match status" value="1"/>
</dbReference>
<keyword evidence="3" id="KW-1185">Reference proteome</keyword>
<feature type="transmembrane region" description="Helical" evidence="1">
    <location>
        <begin position="6"/>
        <end position="26"/>
    </location>
</feature>
<name>A0A8J3Y5N3_9ACTN</name>
<dbReference type="RefSeq" id="WP_239107145.1">
    <property type="nucleotide sequence ID" value="NZ_BAAAGJ010000005.1"/>
</dbReference>
<dbReference type="AlphaFoldDB" id="A0A8J3Y5N3"/>
<keyword evidence="1" id="KW-0812">Transmembrane</keyword>
<sequence>MELVRTAVLIAATIAMGLIAGLFYTYACSVMPGLRRVDDRAFVSAMQHINAAIQNGWFALSFFGAFLLTAVAAALHIGSWTTFGLTVAGLALYVWTLGITFRVNIPLNNRLDAAGPGARIDDPGAARRAFEAPWVRWNLARALTNTAAFACLGAALVTA</sequence>
<comment type="caution">
    <text evidence="2">The sequence shown here is derived from an EMBL/GenBank/DDBJ whole genome shotgun (WGS) entry which is preliminary data.</text>
</comment>
<evidence type="ECO:0000256" key="1">
    <source>
        <dbReference type="SAM" id="Phobius"/>
    </source>
</evidence>
<dbReference type="InterPro" id="IPR013901">
    <property type="entry name" value="Anthrone_oxy"/>
</dbReference>
<keyword evidence="1" id="KW-0472">Membrane</keyword>